<protein>
    <submittedName>
        <fullName evidence="3">Myo-inositol dehydrogenase</fullName>
    </submittedName>
</protein>
<dbReference type="PANTHER" id="PTHR43377:SF1">
    <property type="entry name" value="BILIVERDIN REDUCTASE A"/>
    <property type="match status" value="1"/>
</dbReference>
<evidence type="ECO:0000259" key="2">
    <source>
        <dbReference type="Pfam" id="PF22725"/>
    </source>
</evidence>
<geneLocation type="plasmid" evidence="3 4">
    <name>p1-JPH1</name>
</geneLocation>
<sequence length="325" mass="34565">MTATPVRLALIGLGGMGSAHLEILTGLPQAQITAIADPYAPFADRAASQAPGATVFYDPLDCVNTADIDAAVIATADHTHFEITQACIARNLPVLCEKPLATTSHQSLQIVEAERATGRRLVQVGWMRRFDTDYRTLHTALRCDNAGEPILISQRHRNPLSVIKFDQRELITSSASHDIDIFRWLTGEEVTEVSAATKTSRDGSAVLVILTLTSRSGILGVMELVRGQGLPYDIGCDIVTDAGALALTPSAPDPADLLYPGAQAWMQRFAQAYRAQDAAWLAAVGGTEFPGASAYDGYATNAVIDAALASLVSGHAESVQLQAII</sequence>
<reference evidence="3 4" key="1">
    <citation type="submission" date="2019-09" db="EMBL/GenBank/DDBJ databases">
        <title>Complete genome sequence of Mycobacterium avium subsp. hominissuis strain JP-H-1.</title>
        <authorList>
            <person name="Kinoshita Y."/>
            <person name="Niwa H."/>
            <person name="Uchida-Fujii E."/>
            <person name="Nukada T."/>
        </authorList>
    </citation>
    <scope>NUCLEOTIDE SEQUENCE [LARGE SCALE GENOMIC DNA]</scope>
    <source>
        <strain evidence="3 4">JP-H-1</strain>
        <plasmid evidence="3 4">p1-JPH1</plasmid>
    </source>
</reference>
<dbReference type="InterPro" id="IPR055170">
    <property type="entry name" value="GFO_IDH_MocA-like_dom"/>
</dbReference>
<keyword evidence="3" id="KW-0614">Plasmid</keyword>
<dbReference type="InterPro" id="IPR051450">
    <property type="entry name" value="Gfo/Idh/MocA_Oxidoreductases"/>
</dbReference>
<dbReference type="AlphaFoldDB" id="A0AAI8ST00"/>
<dbReference type="RefSeq" id="WP_095785596.1">
    <property type="nucleotide sequence ID" value="NZ_AP020327.1"/>
</dbReference>
<dbReference type="SUPFAM" id="SSF55347">
    <property type="entry name" value="Glyceraldehyde-3-phosphate dehydrogenase-like, C-terminal domain"/>
    <property type="match status" value="1"/>
</dbReference>
<dbReference type="Gene3D" id="3.30.360.10">
    <property type="entry name" value="Dihydrodipicolinate Reductase, domain 2"/>
    <property type="match status" value="1"/>
</dbReference>
<proteinExistence type="predicted"/>
<dbReference type="Gene3D" id="3.40.50.720">
    <property type="entry name" value="NAD(P)-binding Rossmann-like Domain"/>
    <property type="match status" value="1"/>
</dbReference>
<organism evidence="3 4">
    <name type="scientific">Mycobacterium avium subsp. hominissuis</name>
    <dbReference type="NCBI Taxonomy" id="439334"/>
    <lineage>
        <taxon>Bacteria</taxon>
        <taxon>Bacillati</taxon>
        <taxon>Actinomycetota</taxon>
        <taxon>Actinomycetes</taxon>
        <taxon>Mycobacteriales</taxon>
        <taxon>Mycobacteriaceae</taxon>
        <taxon>Mycobacterium</taxon>
        <taxon>Mycobacterium avium complex (MAC)</taxon>
    </lineage>
</organism>
<evidence type="ECO:0000313" key="4">
    <source>
        <dbReference type="Proteomes" id="UP000327362"/>
    </source>
</evidence>
<feature type="domain" description="Gfo/Idh/MocA-like oxidoreductase N-terminal" evidence="1">
    <location>
        <begin position="7"/>
        <end position="125"/>
    </location>
</feature>
<gene>
    <name evidence="3" type="ORF">JPH1_52180</name>
</gene>
<dbReference type="GO" id="GO:0000166">
    <property type="term" value="F:nucleotide binding"/>
    <property type="evidence" value="ECO:0007669"/>
    <property type="project" value="InterPro"/>
</dbReference>
<dbReference type="InterPro" id="IPR036291">
    <property type="entry name" value="NAD(P)-bd_dom_sf"/>
</dbReference>
<dbReference type="EMBL" id="AP020327">
    <property type="protein sequence ID" value="BBN50743.1"/>
    <property type="molecule type" value="Genomic_DNA"/>
</dbReference>
<dbReference type="Proteomes" id="UP000327362">
    <property type="component" value="Plasmid p1-JPH1"/>
</dbReference>
<dbReference type="SUPFAM" id="SSF51735">
    <property type="entry name" value="NAD(P)-binding Rossmann-fold domains"/>
    <property type="match status" value="1"/>
</dbReference>
<dbReference type="PANTHER" id="PTHR43377">
    <property type="entry name" value="BILIVERDIN REDUCTASE A"/>
    <property type="match status" value="1"/>
</dbReference>
<accession>A0AAI8ST00</accession>
<dbReference type="InterPro" id="IPR000683">
    <property type="entry name" value="Gfo/Idh/MocA-like_OxRdtase_N"/>
</dbReference>
<feature type="domain" description="GFO/IDH/MocA-like oxidoreductase" evidence="2">
    <location>
        <begin position="140"/>
        <end position="245"/>
    </location>
</feature>
<dbReference type="Pfam" id="PF01408">
    <property type="entry name" value="GFO_IDH_MocA"/>
    <property type="match status" value="1"/>
</dbReference>
<evidence type="ECO:0000313" key="3">
    <source>
        <dbReference type="EMBL" id="BBN50743.1"/>
    </source>
</evidence>
<dbReference type="Pfam" id="PF22725">
    <property type="entry name" value="GFO_IDH_MocA_C3"/>
    <property type="match status" value="1"/>
</dbReference>
<name>A0AAI8ST00_MYCAV</name>
<evidence type="ECO:0000259" key="1">
    <source>
        <dbReference type="Pfam" id="PF01408"/>
    </source>
</evidence>